<dbReference type="AlphaFoldDB" id="A0A854QI02"/>
<dbReference type="Proteomes" id="UP000199727">
    <property type="component" value="Unassembled WGS sequence"/>
</dbReference>
<name>A0A854QI02_CRYNE</name>
<comment type="caution">
    <text evidence="2">The sequence shown here is derived from an EMBL/GenBank/DDBJ whole genome shotgun (WGS) entry which is preliminary data.</text>
</comment>
<dbReference type="GO" id="GO:0016787">
    <property type="term" value="F:hydrolase activity"/>
    <property type="evidence" value="ECO:0007669"/>
    <property type="project" value="UniProtKB-KW"/>
</dbReference>
<feature type="compositionally biased region" description="Low complexity" evidence="1">
    <location>
        <begin position="133"/>
        <end position="143"/>
    </location>
</feature>
<protein>
    <submittedName>
        <fullName evidence="2">Hydrolase</fullName>
    </submittedName>
</protein>
<feature type="region of interest" description="Disordered" evidence="1">
    <location>
        <begin position="1"/>
        <end position="22"/>
    </location>
</feature>
<feature type="region of interest" description="Disordered" evidence="1">
    <location>
        <begin position="673"/>
        <end position="771"/>
    </location>
</feature>
<evidence type="ECO:0000256" key="1">
    <source>
        <dbReference type="SAM" id="MobiDB-lite"/>
    </source>
</evidence>
<feature type="compositionally biased region" description="Polar residues" evidence="1">
    <location>
        <begin position="678"/>
        <end position="691"/>
    </location>
</feature>
<dbReference type="PANTHER" id="PTHR43433:SF10">
    <property type="entry name" value="AB HYDROLASE-1 DOMAIN-CONTAINING PROTEIN"/>
    <property type="match status" value="1"/>
</dbReference>
<dbReference type="InterPro" id="IPR050471">
    <property type="entry name" value="AB_hydrolase"/>
</dbReference>
<keyword evidence="2" id="KW-0378">Hydrolase</keyword>
<sequence length="893" mass="99205">MRDIEKAGNWVQDVEQKQSKEGVENLCEDEHLSANALHVQPFWAVSTEVMDSLVEELNLKQKQVSSLPTTASIISANERRKYVMESDDEHDEAKSSESQGAARSDPAGHSKYSSMCFMESPRRKEKQRSKGRSAPSSPTITFPSPSPSPYEDLHQPAMITWIETSVIPHQTSHLQNEPKTSILSIADIISRYKGAVDDAENIVKERARQEMGTPPRKITKTSPSRPKAICVSPIRKPDRMVLGRESMESDPPALVELNKGLASRDLPPLSPAIPTSRPHPSQPKGHNSFPRNKLSMDRQQLLLPSCPSPAIRNVARSMTAATANSSNLGLSGDSFLRGVRMGQTLLDQGVDRDSVTSLRSQASDTKHPKHRRPSSRASKRLSFPVTQSSFNADINECEKHEHARYLRTPHLNRTVIIPRNSPESALRVSYAEAGHPKGHPVLFFLGLGCVRYLIALFDDIARAFNLRLICIDRWGLGKTDQVPQDKRDVNEWAKIVGKVLDEMELDKVQVVAHSAGAPYALATVMEMSERVRGKVHLLAPWVNADIDRGYKWLKWVPRGVIKSATAAEWKLQSYLLGKPPPLIYKPIEHDAHATISHNYTPSSNSKRAYAPVHEGDEGSISRGKVGRATSIKGASLVRLVSKTFGPRSMDILPGQDDPMRHRPSKNIRPLENLRTHTKNILSTSPINTNPARASPLLRSLQPSPLPEEGNDSDPDFDDELDFGLGEGFDAMPMTMPPPSSIKFNPSYSSFRPTTSPSPTPSEPDRPKAPKGSSFMLALMQASHAECEPGTTSDLLSIILDKNNVSNQNIVDYAQITHPVKIWWGREDDRISERSMRWLERCMNDVELEAVENEGHGLLSSVRVMWEVFESLGGEARKWGRVSGQEIFGIDNVS</sequence>
<dbReference type="Gene3D" id="3.40.50.1820">
    <property type="entry name" value="alpha/beta hydrolase"/>
    <property type="match status" value="2"/>
</dbReference>
<proteinExistence type="predicted"/>
<dbReference type="SUPFAM" id="SSF53474">
    <property type="entry name" value="alpha/beta-Hydrolases"/>
    <property type="match status" value="1"/>
</dbReference>
<feature type="region of interest" description="Disordered" evidence="1">
    <location>
        <begin position="262"/>
        <end position="292"/>
    </location>
</feature>
<feature type="region of interest" description="Disordered" evidence="1">
    <location>
        <begin position="347"/>
        <end position="382"/>
    </location>
</feature>
<reference evidence="2 3" key="1">
    <citation type="submission" date="2017-06" db="EMBL/GenBank/DDBJ databases">
        <title>Global population genomics of the pathogenic fungus Cryptococcus neoformans var. grubii.</title>
        <authorList>
            <person name="Cuomo C."/>
            <person name="Litvintseva A."/>
            <person name="Chen Y."/>
            <person name="Young S."/>
            <person name="Zeng Q."/>
            <person name="Chapman S."/>
            <person name="Gujja S."/>
            <person name="Saif S."/>
            <person name="Birren B."/>
        </authorList>
    </citation>
    <scope>NUCLEOTIDE SEQUENCE [LARGE SCALE GENOMIC DNA]</scope>
    <source>
        <strain evidence="2 3">Tu259-1</strain>
    </source>
</reference>
<dbReference type="EMBL" id="AMKT01000024">
    <property type="protein sequence ID" value="OXG26532.1"/>
    <property type="molecule type" value="Genomic_DNA"/>
</dbReference>
<organism evidence="2 3">
    <name type="scientific">Cryptococcus neoformans Tu259-1</name>
    <dbReference type="NCBI Taxonomy" id="1230072"/>
    <lineage>
        <taxon>Eukaryota</taxon>
        <taxon>Fungi</taxon>
        <taxon>Dikarya</taxon>
        <taxon>Basidiomycota</taxon>
        <taxon>Agaricomycotina</taxon>
        <taxon>Tremellomycetes</taxon>
        <taxon>Tremellales</taxon>
        <taxon>Cryptococcaceae</taxon>
        <taxon>Cryptococcus</taxon>
        <taxon>Cryptococcus neoformans species complex</taxon>
    </lineage>
</organism>
<dbReference type="InterPro" id="IPR029058">
    <property type="entry name" value="AB_hydrolase_fold"/>
</dbReference>
<feature type="compositionally biased region" description="Acidic residues" evidence="1">
    <location>
        <begin position="708"/>
        <end position="721"/>
    </location>
</feature>
<dbReference type="OrthoDB" id="435520at2759"/>
<feature type="region of interest" description="Disordered" evidence="1">
    <location>
        <begin position="209"/>
        <end position="230"/>
    </location>
</feature>
<accession>A0A854QI02</accession>
<dbReference type="PANTHER" id="PTHR43433">
    <property type="entry name" value="HYDROLASE, ALPHA/BETA FOLD FAMILY PROTEIN"/>
    <property type="match status" value="1"/>
</dbReference>
<gene>
    <name evidence="2" type="ORF">C361_01291</name>
</gene>
<feature type="compositionally biased region" description="Basic residues" evidence="1">
    <location>
        <begin position="367"/>
        <end position="379"/>
    </location>
</feature>
<feature type="compositionally biased region" description="Low complexity" evidence="1">
    <location>
        <begin position="745"/>
        <end position="754"/>
    </location>
</feature>
<evidence type="ECO:0000313" key="2">
    <source>
        <dbReference type="EMBL" id="OXG26532.1"/>
    </source>
</evidence>
<feature type="region of interest" description="Disordered" evidence="1">
    <location>
        <begin position="83"/>
        <end position="153"/>
    </location>
</feature>
<evidence type="ECO:0000313" key="3">
    <source>
        <dbReference type="Proteomes" id="UP000199727"/>
    </source>
</evidence>